<organism evidence="3 4">
    <name type="scientific">Cellulosimicrobium funkei</name>
    <dbReference type="NCBI Taxonomy" id="264251"/>
    <lineage>
        <taxon>Bacteria</taxon>
        <taxon>Bacillati</taxon>
        <taxon>Actinomycetota</taxon>
        <taxon>Actinomycetes</taxon>
        <taxon>Micrococcales</taxon>
        <taxon>Promicromonosporaceae</taxon>
        <taxon>Cellulosimicrobium</taxon>
    </lineage>
</organism>
<feature type="signal peptide" evidence="2">
    <location>
        <begin position="1"/>
        <end position="27"/>
    </location>
</feature>
<sequence>MGRGTGAGRAVRATVVALALAGGAVVAAPPAVACACGGLVDGPAYDTSVSRETAVLQWDGTTETMLLELDALSNAPEVGLLLPTPAPADVALADPQVFRELDDLTQPRAVVSDHRWWPELGFGAAGADGAGAGGVAVLDEVRLGPLDVTTLGATDAGALGAWLTERGFQLPESIQTALAPYVSEGWSFVAARLAPEEAAAFDGTLQPLRVSFASGSLVYPMRMSAVADDTQSTRTYVLADHRVDRTDATAAAQEPTVRFAGRVDPASVSSDELAALLADGSFVTSHEQVFTDPGTEIVSDFVFEQAAADVAYAPTFAVVADKRIGPFFAGPVLAFTAVLALAALVVWSGRRRRAPAPALAPRPARA</sequence>
<evidence type="ECO:0008006" key="5">
    <source>
        <dbReference type="Google" id="ProtNLM"/>
    </source>
</evidence>
<dbReference type="Proteomes" id="UP000035265">
    <property type="component" value="Unassembled WGS sequence"/>
</dbReference>
<evidence type="ECO:0000313" key="3">
    <source>
        <dbReference type="EMBL" id="KLN35725.1"/>
    </source>
</evidence>
<dbReference type="InterPro" id="IPR019283">
    <property type="entry name" value="DUF2330"/>
</dbReference>
<accession>A0A0H2KQC7</accession>
<feature type="transmembrane region" description="Helical" evidence="1">
    <location>
        <begin position="327"/>
        <end position="347"/>
    </location>
</feature>
<dbReference type="PATRIC" id="fig|264251.5.peg.1110"/>
<keyword evidence="4" id="KW-1185">Reference proteome</keyword>
<gene>
    <name evidence="3" type="ORF">FB00_05410</name>
</gene>
<name>A0A0H2KQC7_9MICO</name>
<evidence type="ECO:0000313" key="4">
    <source>
        <dbReference type="Proteomes" id="UP000035265"/>
    </source>
</evidence>
<evidence type="ECO:0000256" key="1">
    <source>
        <dbReference type="SAM" id="Phobius"/>
    </source>
</evidence>
<proteinExistence type="predicted"/>
<dbReference type="AlphaFoldDB" id="A0A0H2KQC7"/>
<keyword evidence="1" id="KW-0472">Membrane</keyword>
<protein>
    <recommendedName>
        <fullName evidence="5">DUF2330 domain-containing protein</fullName>
    </recommendedName>
</protein>
<dbReference type="RefSeq" id="WP_047231822.1">
    <property type="nucleotide sequence ID" value="NZ_JNBQ01000003.1"/>
</dbReference>
<keyword evidence="1" id="KW-0812">Transmembrane</keyword>
<keyword evidence="1" id="KW-1133">Transmembrane helix</keyword>
<comment type="caution">
    <text evidence="3">The sequence shown here is derived from an EMBL/GenBank/DDBJ whole genome shotgun (WGS) entry which is preliminary data.</text>
</comment>
<dbReference type="Pfam" id="PF10092">
    <property type="entry name" value="DUF2330"/>
    <property type="match status" value="1"/>
</dbReference>
<keyword evidence="2" id="KW-0732">Signal</keyword>
<dbReference type="STRING" id="264251.FB00_05410"/>
<feature type="chain" id="PRO_5039398630" description="DUF2330 domain-containing protein" evidence="2">
    <location>
        <begin position="28"/>
        <end position="366"/>
    </location>
</feature>
<evidence type="ECO:0000256" key="2">
    <source>
        <dbReference type="SAM" id="SignalP"/>
    </source>
</evidence>
<reference evidence="3 4" key="1">
    <citation type="submission" date="2014-05" db="EMBL/GenBank/DDBJ databases">
        <title>Cellulosimicrobium funkei U11 genome.</title>
        <authorList>
            <person name="Hu C."/>
            <person name="Gong Y."/>
            <person name="Wan W."/>
            <person name="Jiang M."/>
        </authorList>
    </citation>
    <scope>NUCLEOTIDE SEQUENCE [LARGE SCALE GENOMIC DNA]</scope>
    <source>
        <strain evidence="3 4">U11</strain>
    </source>
</reference>
<dbReference type="EMBL" id="JNBQ01000003">
    <property type="protein sequence ID" value="KLN35725.1"/>
    <property type="molecule type" value="Genomic_DNA"/>
</dbReference>